<dbReference type="InterPro" id="IPR035513">
    <property type="entry name" value="Invertase/methylesterase_inhib"/>
</dbReference>
<keyword evidence="4" id="KW-1015">Disulfide bond</keyword>
<feature type="domain" description="Pectinesterase inhibitor" evidence="7">
    <location>
        <begin position="28"/>
        <end position="182"/>
    </location>
</feature>
<evidence type="ECO:0000256" key="1">
    <source>
        <dbReference type="ARBA" id="ARBA00004239"/>
    </source>
</evidence>
<keyword evidence="3 6" id="KW-0732">Signal</keyword>
<dbReference type="GO" id="GO:0004857">
    <property type="term" value="F:enzyme inhibitor activity"/>
    <property type="evidence" value="ECO:0007669"/>
    <property type="project" value="InterPro"/>
</dbReference>
<dbReference type="PANTHER" id="PTHR31080">
    <property type="entry name" value="PECTINESTERASE INHIBITOR-LIKE"/>
    <property type="match status" value="1"/>
</dbReference>
<dbReference type="Gene3D" id="1.20.140.40">
    <property type="entry name" value="Invertase/pectin methylesterase inhibitor family protein"/>
    <property type="match status" value="1"/>
</dbReference>
<evidence type="ECO:0000256" key="6">
    <source>
        <dbReference type="SAM" id="SignalP"/>
    </source>
</evidence>
<dbReference type="FunFam" id="1.20.140.40:FF:000006">
    <property type="entry name" value="Pectinesterase inhibitor 3"/>
    <property type="match status" value="1"/>
</dbReference>
<evidence type="ECO:0000256" key="4">
    <source>
        <dbReference type="ARBA" id="ARBA00023157"/>
    </source>
</evidence>
<accession>A0A3S3NUF4</accession>
<dbReference type="GO" id="GO:0005576">
    <property type="term" value="C:extracellular region"/>
    <property type="evidence" value="ECO:0007669"/>
    <property type="project" value="UniProtKB-SubCell"/>
</dbReference>
<organism evidence="8 9">
    <name type="scientific">Cinnamomum micranthum f. kanehirae</name>
    <dbReference type="NCBI Taxonomy" id="337451"/>
    <lineage>
        <taxon>Eukaryota</taxon>
        <taxon>Viridiplantae</taxon>
        <taxon>Streptophyta</taxon>
        <taxon>Embryophyta</taxon>
        <taxon>Tracheophyta</taxon>
        <taxon>Spermatophyta</taxon>
        <taxon>Magnoliopsida</taxon>
        <taxon>Magnoliidae</taxon>
        <taxon>Laurales</taxon>
        <taxon>Lauraceae</taxon>
        <taxon>Cinnamomum</taxon>
    </lineage>
</organism>
<dbReference type="SUPFAM" id="SSF101148">
    <property type="entry name" value="Plant invertase/pectin methylesterase inhibitor"/>
    <property type="match status" value="1"/>
</dbReference>
<evidence type="ECO:0000256" key="3">
    <source>
        <dbReference type="ARBA" id="ARBA00022729"/>
    </source>
</evidence>
<evidence type="ECO:0000256" key="2">
    <source>
        <dbReference type="ARBA" id="ARBA00022525"/>
    </source>
</evidence>
<comment type="caution">
    <text evidence="8">The sequence shown here is derived from an EMBL/GenBank/DDBJ whole genome shotgun (WGS) entry which is preliminary data.</text>
</comment>
<comment type="similarity">
    <text evidence="5">Belongs to the PMEI family.</text>
</comment>
<feature type="signal peptide" evidence="6">
    <location>
        <begin position="1"/>
        <end position="25"/>
    </location>
</feature>
<dbReference type="InterPro" id="IPR006501">
    <property type="entry name" value="Pectinesterase_inhib_dom"/>
</dbReference>
<protein>
    <recommendedName>
        <fullName evidence="7">Pectinesterase inhibitor domain-containing protein</fullName>
    </recommendedName>
</protein>
<dbReference type="SMART" id="SM00856">
    <property type="entry name" value="PMEI"/>
    <property type="match status" value="1"/>
</dbReference>
<evidence type="ECO:0000259" key="7">
    <source>
        <dbReference type="SMART" id="SM00856"/>
    </source>
</evidence>
<dbReference type="Proteomes" id="UP000283530">
    <property type="component" value="Unassembled WGS sequence"/>
</dbReference>
<sequence length="191" mass="21154">MVRPSIFKTFIILVVLATQNSISLATTKGNDYTRDACSVTRYPSLCVHSLSPFSGSAKRSPHRWARAALSVTLDKAEAIGRYVKRFNRTANLKGRVRYALSDCVECFQNTVDQLHSSLGELERLNRKSFTSQVGNVQTWVSAALTYEDTCLDGLRGCRGARVRTLKVKVDNMMKFTSNALALVNRLASAGE</sequence>
<proteinExistence type="inferred from homology"/>
<evidence type="ECO:0000313" key="9">
    <source>
        <dbReference type="Proteomes" id="UP000283530"/>
    </source>
</evidence>
<dbReference type="OrthoDB" id="1430376at2759"/>
<keyword evidence="9" id="KW-1185">Reference proteome</keyword>
<name>A0A3S3NUF4_9MAGN</name>
<keyword evidence="2" id="KW-0964">Secreted</keyword>
<dbReference type="EMBL" id="QPKB01000011">
    <property type="protein sequence ID" value="RWR94649.1"/>
    <property type="molecule type" value="Genomic_DNA"/>
</dbReference>
<reference evidence="8 9" key="1">
    <citation type="journal article" date="2019" name="Nat. Plants">
        <title>Stout camphor tree genome fills gaps in understanding of flowering plant genome evolution.</title>
        <authorList>
            <person name="Chaw S.M."/>
            <person name="Liu Y.C."/>
            <person name="Wu Y.W."/>
            <person name="Wang H.Y."/>
            <person name="Lin C.I."/>
            <person name="Wu C.S."/>
            <person name="Ke H.M."/>
            <person name="Chang L.Y."/>
            <person name="Hsu C.Y."/>
            <person name="Yang H.T."/>
            <person name="Sudianto E."/>
            <person name="Hsu M.H."/>
            <person name="Wu K.P."/>
            <person name="Wang L.N."/>
            <person name="Leebens-Mack J.H."/>
            <person name="Tsai I.J."/>
        </authorList>
    </citation>
    <scope>NUCLEOTIDE SEQUENCE [LARGE SCALE GENOMIC DNA]</scope>
    <source>
        <strain evidence="9">cv. Chaw 1501</strain>
        <tissue evidence="8">Young leaves</tissue>
    </source>
</reference>
<dbReference type="PANTHER" id="PTHR31080:SF158">
    <property type="entry name" value="PLANT INVERTASE_PECTIN METHYLESTERASE INHIBITOR SUPERFAMILY PROTEIN"/>
    <property type="match status" value="1"/>
</dbReference>
<evidence type="ECO:0000256" key="5">
    <source>
        <dbReference type="ARBA" id="ARBA00038471"/>
    </source>
</evidence>
<evidence type="ECO:0000313" key="8">
    <source>
        <dbReference type="EMBL" id="RWR94649.1"/>
    </source>
</evidence>
<comment type="subcellular location">
    <subcellularLocation>
        <location evidence="1">Secreted</location>
        <location evidence="1">Extracellular space</location>
    </subcellularLocation>
</comment>
<dbReference type="CDD" id="cd15798">
    <property type="entry name" value="PMEI-like_3"/>
    <property type="match status" value="1"/>
</dbReference>
<dbReference type="InterPro" id="IPR051955">
    <property type="entry name" value="PME_Inhibitor"/>
</dbReference>
<gene>
    <name evidence="8" type="ORF">CKAN_02395300</name>
</gene>
<feature type="chain" id="PRO_5018771129" description="Pectinesterase inhibitor domain-containing protein" evidence="6">
    <location>
        <begin position="26"/>
        <end position="191"/>
    </location>
</feature>
<dbReference type="NCBIfam" id="TIGR01614">
    <property type="entry name" value="PME_inhib"/>
    <property type="match status" value="1"/>
</dbReference>
<dbReference type="AlphaFoldDB" id="A0A3S3NUF4"/>
<dbReference type="Pfam" id="PF04043">
    <property type="entry name" value="PMEI"/>
    <property type="match status" value="1"/>
</dbReference>